<evidence type="ECO:0000256" key="6">
    <source>
        <dbReference type="ARBA" id="ARBA00022553"/>
    </source>
</evidence>
<dbReference type="InterPro" id="IPR003661">
    <property type="entry name" value="HisK_dim/P_dom"/>
</dbReference>
<feature type="domain" description="Histidine kinase" evidence="18">
    <location>
        <begin position="222"/>
        <end position="441"/>
    </location>
</feature>
<dbReference type="InterPro" id="IPR036097">
    <property type="entry name" value="HisK_dim/P_sf"/>
</dbReference>
<comment type="subcellular location">
    <subcellularLocation>
        <location evidence="2">Cell inner membrane</location>
        <topology evidence="2">Multi-pass membrane protein</topology>
    </subcellularLocation>
</comment>
<evidence type="ECO:0000256" key="4">
    <source>
        <dbReference type="ARBA" id="ARBA00022475"/>
    </source>
</evidence>
<dbReference type="AlphaFoldDB" id="A0AA51RRB8"/>
<dbReference type="EC" id="2.7.13.3" evidence="3"/>
<dbReference type="FunFam" id="1.10.287.130:FF:000001">
    <property type="entry name" value="Two-component sensor histidine kinase"/>
    <property type="match status" value="1"/>
</dbReference>
<dbReference type="CDD" id="cd00082">
    <property type="entry name" value="HisKA"/>
    <property type="match status" value="1"/>
</dbReference>
<feature type="domain" description="HPt" evidence="20">
    <location>
        <begin position="604"/>
        <end position="698"/>
    </location>
</feature>
<evidence type="ECO:0000256" key="1">
    <source>
        <dbReference type="ARBA" id="ARBA00000085"/>
    </source>
</evidence>
<dbReference type="InterPro" id="IPR011006">
    <property type="entry name" value="CheY-like_superfamily"/>
</dbReference>
<feature type="coiled-coil region" evidence="16">
    <location>
        <begin position="278"/>
        <end position="305"/>
    </location>
</feature>
<feature type="modified residue" description="4-aspartylphosphate" evidence="15">
    <location>
        <position position="521"/>
    </location>
</feature>
<dbReference type="SMART" id="SM00387">
    <property type="entry name" value="HATPase_c"/>
    <property type="match status" value="1"/>
</dbReference>
<dbReference type="PRINTS" id="PR00344">
    <property type="entry name" value="BCTRLSENSOR"/>
</dbReference>
<dbReference type="InterPro" id="IPR036890">
    <property type="entry name" value="HATPase_C_sf"/>
</dbReference>
<dbReference type="CDD" id="cd00088">
    <property type="entry name" value="HPT"/>
    <property type="match status" value="1"/>
</dbReference>
<comment type="catalytic activity">
    <reaction evidence="1">
        <text>ATP + protein L-histidine = ADP + protein N-phospho-L-histidine.</text>
        <dbReference type="EC" id="2.7.13.3"/>
    </reaction>
</comment>
<evidence type="ECO:0000256" key="8">
    <source>
        <dbReference type="ARBA" id="ARBA00022692"/>
    </source>
</evidence>
<dbReference type="PROSITE" id="PS50894">
    <property type="entry name" value="HPT"/>
    <property type="match status" value="1"/>
</dbReference>
<keyword evidence="5" id="KW-0997">Cell inner membrane</keyword>
<dbReference type="PANTHER" id="PTHR43047:SF72">
    <property type="entry name" value="OSMOSENSING HISTIDINE PROTEIN KINASE SLN1"/>
    <property type="match status" value="1"/>
</dbReference>
<keyword evidence="22" id="KW-1185">Reference proteome</keyword>
<dbReference type="InterPro" id="IPR003594">
    <property type="entry name" value="HATPase_dom"/>
</dbReference>
<feature type="transmembrane region" description="Helical" evidence="17">
    <location>
        <begin position="88"/>
        <end position="106"/>
    </location>
</feature>
<dbReference type="PANTHER" id="PTHR43047">
    <property type="entry name" value="TWO-COMPONENT HISTIDINE PROTEIN KINASE"/>
    <property type="match status" value="1"/>
</dbReference>
<feature type="transmembrane region" description="Helical" evidence="17">
    <location>
        <begin position="56"/>
        <end position="76"/>
    </location>
</feature>
<dbReference type="GO" id="GO:0009927">
    <property type="term" value="F:histidine phosphotransfer kinase activity"/>
    <property type="evidence" value="ECO:0007669"/>
    <property type="project" value="TreeGrafter"/>
</dbReference>
<dbReference type="PROSITE" id="PS50109">
    <property type="entry name" value="HIS_KIN"/>
    <property type="match status" value="1"/>
</dbReference>
<dbReference type="CDD" id="cd16922">
    <property type="entry name" value="HATPase_EvgS-ArcB-TorS-like"/>
    <property type="match status" value="1"/>
</dbReference>
<dbReference type="Gene3D" id="1.10.287.130">
    <property type="match status" value="1"/>
</dbReference>
<reference evidence="21 22" key="1">
    <citation type="submission" date="2023-08" db="EMBL/GenBank/DDBJ databases">
        <title>Pleionea litopenaei sp. nov., isolated from stomach of juvenile Litopenaeus vannamei.</title>
        <authorList>
            <person name="Rho A.M."/>
            <person name="Hwang C.Y."/>
        </authorList>
    </citation>
    <scope>NUCLEOTIDE SEQUENCE [LARGE SCALE GENOMIC DNA]</scope>
    <source>
        <strain evidence="21 22">HL-JVS1</strain>
    </source>
</reference>
<evidence type="ECO:0000259" key="18">
    <source>
        <dbReference type="PROSITE" id="PS50109"/>
    </source>
</evidence>
<dbReference type="Pfam" id="PF00072">
    <property type="entry name" value="Response_reg"/>
    <property type="match status" value="1"/>
</dbReference>
<evidence type="ECO:0000256" key="10">
    <source>
        <dbReference type="ARBA" id="ARBA00022840"/>
    </source>
</evidence>
<keyword evidence="16" id="KW-0175">Coiled coil</keyword>
<evidence type="ECO:0000256" key="2">
    <source>
        <dbReference type="ARBA" id="ARBA00004429"/>
    </source>
</evidence>
<sequence>MSGFIPDISHSHLEPYFAALQRQRAIPLCQTYQVILGCAAILVASAQSFVIEDYRLWMISLALITMAFALYYKTYLSPSRHIRSFESTAIPITWLFLAAIHVPSVSDHGLEYLRQTVVIIALFALSILHLQKKALYLLLYSSAVICIIFSWRNNIPIVEFTSIVFSILVATALSVVTYRHVNHHDWRLFRFERQLYEINKMAVKAQEDEMRANQMKSRFLANMSHEIRTPLTSIVGYAEKIKHQILSLPQLKQSSSIILDNSQYLLSLINDILDLSKVEAGKLEIEEIESDIFELMNELELSLEKVADKNQVLLDINFIMPFPEKIICDEKRLKQIISNLCNNAIKFSKAGKVQVEVSANQNLKVILFKVIDNGIGMDDVTLRNLFKPFVQGDPSTTRRYGGTGLGLHISHQLAKRMEGDIKVLSQKGVGSEFTVILPLKISNSSIWLDTKPTIARLPKDFSFYAEKKFAGSVLIAEDQPDNRALLMDMLTDYGIETVCVENGEQALEKTLTNDFDLLLIDIQMPIMDGLTAAQQIRACGVETPMYALTANVMTQDIELYKKHGFAGAISKPIDHSELISLFSKHLVEQSQQQAIAQTIAENMHSKRLPELRKNYIPTLIEDVDKLKTAIGTLESLNQQTLTRVAHRIKGTAGNFELDSVTDYAALIESETNAWLSGIHFLVGALEHHLKEVVDKNER</sequence>
<evidence type="ECO:0000256" key="5">
    <source>
        <dbReference type="ARBA" id="ARBA00022519"/>
    </source>
</evidence>
<feature type="domain" description="Response regulatory" evidence="19">
    <location>
        <begin position="472"/>
        <end position="586"/>
    </location>
</feature>
<feature type="transmembrane region" description="Helical" evidence="17">
    <location>
        <begin position="31"/>
        <end position="50"/>
    </location>
</feature>
<dbReference type="FunFam" id="3.30.565.10:FF:000010">
    <property type="entry name" value="Sensor histidine kinase RcsC"/>
    <property type="match status" value="1"/>
</dbReference>
<organism evidence="21 22">
    <name type="scientific">Pleionea litopenaei</name>
    <dbReference type="NCBI Taxonomy" id="3070815"/>
    <lineage>
        <taxon>Bacteria</taxon>
        <taxon>Pseudomonadati</taxon>
        <taxon>Pseudomonadota</taxon>
        <taxon>Gammaproteobacteria</taxon>
        <taxon>Oceanospirillales</taxon>
        <taxon>Pleioneaceae</taxon>
        <taxon>Pleionea</taxon>
    </lineage>
</organism>
<dbReference type="SMART" id="SM00448">
    <property type="entry name" value="REC"/>
    <property type="match status" value="1"/>
</dbReference>
<keyword evidence="11 17" id="KW-1133">Transmembrane helix</keyword>
<feature type="modified residue" description="Phosphohistidine" evidence="14">
    <location>
        <position position="646"/>
    </location>
</feature>
<keyword evidence="6 15" id="KW-0597">Phosphoprotein</keyword>
<dbReference type="Pfam" id="PF01627">
    <property type="entry name" value="Hpt"/>
    <property type="match status" value="1"/>
</dbReference>
<dbReference type="Gene3D" id="1.20.120.160">
    <property type="entry name" value="HPT domain"/>
    <property type="match status" value="1"/>
</dbReference>
<accession>A0AA51RRB8</accession>
<dbReference type="Gene3D" id="3.30.565.10">
    <property type="entry name" value="Histidine kinase-like ATPase, C-terminal domain"/>
    <property type="match status" value="1"/>
</dbReference>
<evidence type="ECO:0000313" key="21">
    <source>
        <dbReference type="EMBL" id="WMS86238.1"/>
    </source>
</evidence>
<dbReference type="InterPro" id="IPR004358">
    <property type="entry name" value="Sig_transdc_His_kin-like_C"/>
</dbReference>
<gene>
    <name evidence="21" type="ORF">Q9312_13515</name>
</gene>
<dbReference type="InterPro" id="IPR036641">
    <property type="entry name" value="HPT_dom_sf"/>
</dbReference>
<dbReference type="EMBL" id="CP133548">
    <property type="protein sequence ID" value="WMS86238.1"/>
    <property type="molecule type" value="Genomic_DNA"/>
</dbReference>
<dbReference type="InterPro" id="IPR008207">
    <property type="entry name" value="Sig_transdc_His_kin_Hpt_dom"/>
</dbReference>
<dbReference type="InterPro" id="IPR005467">
    <property type="entry name" value="His_kinase_dom"/>
</dbReference>
<keyword evidence="4" id="KW-1003">Cell membrane</keyword>
<keyword evidence="12" id="KW-0902">Two-component regulatory system</keyword>
<feature type="transmembrane region" description="Helical" evidence="17">
    <location>
        <begin position="135"/>
        <end position="151"/>
    </location>
</feature>
<dbReference type="SUPFAM" id="SSF47226">
    <property type="entry name" value="Histidine-containing phosphotransfer domain, HPT domain"/>
    <property type="match status" value="1"/>
</dbReference>
<dbReference type="CDD" id="cd17546">
    <property type="entry name" value="REC_hyHK_CKI1_RcsC-like"/>
    <property type="match status" value="1"/>
</dbReference>
<name>A0AA51RRB8_9GAMM</name>
<dbReference type="SMART" id="SM00388">
    <property type="entry name" value="HisKA"/>
    <property type="match status" value="1"/>
</dbReference>
<keyword evidence="8 17" id="KW-0812">Transmembrane</keyword>
<protein>
    <recommendedName>
        <fullName evidence="3">histidine kinase</fullName>
        <ecNumber evidence="3">2.7.13.3</ecNumber>
    </recommendedName>
</protein>
<dbReference type="RefSeq" id="WP_309201390.1">
    <property type="nucleotide sequence ID" value="NZ_CP133548.1"/>
</dbReference>
<dbReference type="Gene3D" id="3.40.50.2300">
    <property type="match status" value="1"/>
</dbReference>
<dbReference type="SUPFAM" id="SSF52172">
    <property type="entry name" value="CheY-like"/>
    <property type="match status" value="1"/>
</dbReference>
<evidence type="ECO:0000256" key="9">
    <source>
        <dbReference type="ARBA" id="ARBA00022777"/>
    </source>
</evidence>
<dbReference type="GO" id="GO:0005524">
    <property type="term" value="F:ATP binding"/>
    <property type="evidence" value="ECO:0007669"/>
    <property type="project" value="UniProtKB-KW"/>
</dbReference>
<evidence type="ECO:0000256" key="17">
    <source>
        <dbReference type="SAM" id="Phobius"/>
    </source>
</evidence>
<dbReference type="KEGG" id="plei:Q9312_13515"/>
<keyword evidence="10 21" id="KW-0067">ATP-binding</keyword>
<keyword evidence="13 17" id="KW-0472">Membrane</keyword>
<evidence type="ECO:0000256" key="16">
    <source>
        <dbReference type="SAM" id="Coils"/>
    </source>
</evidence>
<evidence type="ECO:0000256" key="7">
    <source>
        <dbReference type="ARBA" id="ARBA00022679"/>
    </source>
</evidence>
<evidence type="ECO:0000256" key="13">
    <source>
        <dbReference type="ARBA" id="ARBA00023136"/>
    </source>
</evidence>
<dbReference type="PROSITE" id="PS50110">
    <property type="entry name" value="RESPONSE_REGULATORY"/>
    <property type="match status" value="1"/>
</dbReference>
<evidence type="ECO:0000313" key="22">
    <source>
        <dbReference type="Proteomes" id="UP001239782"/>
    </source>
</evidence>
<dbReference type="GO" id="GO:0005886">
    <property type="term" value="C:plasma membrane"/>
    <property type="evidence" value="ECO:0007669"/>
    <property type="project" value="UniProtKB-SubCell"/>
</dbReference>
<evidence type="ECO:0000259" key="20">
    <source>
        <dbReference type="PROSITE" id="PS50894"/>
    </source>
</evidence>
<keyword evidence="9" id="KW-0418">Kinase</keyword>
<feature type="transmembrane region" description="Helical" evidence="17">
    <location>
        <begin position="112"/>
        <end position="128"/>
    </location>
</feature>
<dbReference type="SUPFAM" id="SSF55874">
    <property type="entry name" value="ATPase domain of HSP90 chaperone/DNA topoisomerase II/histidine kinase"/>
    <property type="match status" value="1"/>
</dbReference>
<dbReference type="SUPFAM" id="SSF47384">
    <property type="entry name" value="Homodimeric domain of signal transducing histidine kinase"/>
    <property type="match status" value="1"/>
</dbReference>
<dbReference type="Proteomes" id="UP001239782">
    <property type="component" value="Chromosome"/>
</dbReference>
<evidence type="ECO:0000256" key="14">
    <source>
        <dbReference type="PROSITE-ProRule" id="PRU00110"/>
    </source>
</evidence>
<keyword evidence="10 21" id="KW-0547">Nucleotide-binding</keyword>
<feature type="transmembrane region" description="Helical" evidence="17">
    <location>
        <begin position="157"/>
        <end position="178"/>
    </location>
</feature>
<keyword evidence="7" id="KW-0808">Transferase</keyword>
<evidence type="ECO:0000256" key="11">
    <source>
        <dbReference type="ARBA" id="ARBA00022989"/>
    </source>
</evidence>
<proteinExistence type="predicted"/>
<evidence type="ECO:0000256" key="12">
    <source>
        <dbReference type="ARBA" id="ARBA00023012"/>
    </source>
</evidence>
<dbReference type="GO" id="GO:0000155">
    <property type="term" value="F:phosphorelay sensor kinase activity"/>
    <property type="evidence" value="ECO:0007669"/>
    <property type="project" value="InterPro"/>
</dbReference>
<evidence type="ECO:0000256" key="15">
    <source>
        <dbReference type="PROSITE-ProRule" id="PRU00169"/>
    </source>
</evidence>
<evidence type="ECO:0000259" key="19">
    <source>
        <dbReference type="PROSITE" id="PS50110"/>
    </source>
</evidence>
<dbReference type="Pfam" id="PF00512">
    <property type="entry name" value="HisKA"/>
    <property type="match status" value="1"/>
</dbReference>
<evidence type="ECO:0000256" key="3">
    <source>
        <dbReference type="ARBA" id="ARBA00012438"/>
    </source>
</evidence>
<dbReference type="Pfam" id="PF02518">
    <property type="entry name" value="HATPase_c"/>
    <property type="match status" value="1"/>
</dbReference>
<dbReference type="InterPro" id="IPR001789">
    <property type="entry name" value="Sig_transdc_resp-reg_receiver"/>
</dbReference>